<dbReference type="Gene3D" id="3.30.1360.120">
    <property type="entry name" value="Probable tRNA modification gtpase trme, domain 1"/>
    <property type="match status" value="1"/>
</dbReference>
<dbReference type="CDD" id="cd14858">
    <property type="entry name" value="TrmE_N"/>
    <property type="match status" value="1"/>
</dbReference>
<feature type="domain" description="TrmE-type G" evidence="9">
    <location>
        <begin position="223"/>
        <end position="383"/>
    </location>
</feature>
<dbReference type="Gene3D" id="1.20.120.430">
    <property type="entry name" value="tRNA modification GTPase MnmE domain 2"/>
    <property type="match status" value="1"/>
</dbReference>
<dbReference type="InterPro" id="IPR004520">
    <property type="entry name" value="GTPase_MnmE"/>
</dbReference>
<dbReference type="SUPFAM" id="SSF52540">
    <property type="entry name" value="P-loop containing nucleoside triphosphate hydrolases"/>
    <property type="match status" value="1"/>
</dbReference>
<comment type="similarity">
    <text evidence="1 7 8">Belongs to the TRAFAC class TrmE-Era-EngA-EngB-Septin-like GTPase superfamily. TrmE GTPase family.</text>
</comment>
<keyword evidence="6 7" id="KW-0342">GTP-binding</keyword>
<dbReference type="EMBL" id="JBHSGO010000213">
    <property type="protein sequence ID" value="MFC4666710.1"/>
    <property type="molecule type" value="Genomic_DNA"/>
</dbReference>
<dbReference type="GO" id="GO:0016787">
    <property type="term" value="F:hydrolase activity"/>
    <property type="evidence" value="ECO:0007669"/>
    <property type="project" value="UniProtKB-KW"/>
</dbReference>
<name>A0ABV9K9R7_9PORP</name>
<keyword evidence="4 7" id="KW-0460">Magnesium</keyword>
<evidence type="ECO:0000256" key="3">
    <source>
        <dbReference type="ARBA" id="ARBA00022741"/>
    </source>
</evidence>
<proteinExistence type="inferred from homology"/>
<comment type="subunit">
    <text evidence="7">Homodimer. Heterotetramer of two MnmE and two MnmG subunits.</text>
</comment>
<dbReference type="PANTHER" id="PTHR42714">
    <property type="entry name" value="TRNA MODIFICATION GTPASE GTPBP3"/>
    <property type="match status" value="1"/>
</dbReference>
<feature type="binding site" evidence="7">
    <location>
        <position position="88"/>
    </location>
    <ligand>
        <name>(6S)-5-formyl-5,6,7,8-tetrahydrofolate</name>
        <dbReference type="ChEBI" id="CHEBI:57457"/>
    </ligand>
</feature>
<dbReference type="CDD" id="cd04164">
    <property type="entry name" value="trmE"/>
    <property type="match status" value="1"/>
</dbReference>
<comment type="caution">
    <text evidence="10">The sequence shown here is derived from an EMBL/GenBank/DDBJ whole genome shotgun (WGS) entry which is preliminary data.</text>
</comment>
<evidence type="ECO:0000256" key="6">
    <source>
        <dbReference type="ARBA" id="ARBA00023134"/>
    </source>
</evidence>
<dbReference type="NCBIfam" id="NF003661">
    <property type="entry name" value="PRK05291.1-3"/>
    <property type="match status" value="1"/>
</dbReference>
<feature type="binding site" evidence="7">
    <location>
        <position position="461"/>
    </location>
    <ligand>
        <name>(6S)-5-formyl-5,6,7,8-tetrahydrofolate</name>
        <dbReference type="ChEBI" id="CHEBI:57457"/>
    </ligand>
</feature>
<evidence type="ECO:0000313" key="11">
    <source>
        <dbReference type="Proteomes" id="UP001596020"/>
    </source>
</evidence>
<keyword evidence="11" id="KW-1185">Reference proteome</keyword>
<dbReference type="InterPro" id="IPR027266">
    <property type="entry name" value="TrmE/GcvT-like"/>
</dbReference>
<accession>A0ABV9K9R7</accession>
<evidence type="ECO:0000256" key="4">
    <source>
        <dbReference type="ARBA" id="ARBA00022842"/>
    </source>
</evidence>
<dbReference type="Pfam" id="PF10396">
    <property type="entry name" value="TrmE_N"/>
    <property type="match status" value="1"/>
</dbReference>
<keyword evidence="7 10" id="KW-0378">Hydrolase</keyword>
<dbReference type="InterPro" id="IPR005225">
    <property type="entry name" value="Small_GTP-bd"/>
</dbReference>
<dbReference type="InterPro" id="IPR027368">
    <property type="entry name" value="MnmE_dom2"/>
</dbReference>
<feature type="binding site" evidence="7">
    <location>
        <begin position="252"/>
        <end position="258"/>
    </location>
    <ligand>
        <name>GTP</name>
        <dbReference type="ChEBI" id="CHEBI:37565"/>
    </ligand>
</feature>
<dbReference type="PROSITE" id="PS51709">
    <property type="entry name" value="G_TRME"/>
    <property type="match status" value="1"/>
</dbReference>
<dbReference type="RefSeq" id="WP_380080041.1">
    <property type="nucleotide sequence ID" value="NZ_JBHSGO010000213.1"/>
</dbReference>
<comment type="caution">
    <text evidence="7">Lacks conserved residue(s) required for the propagation of feature annotation.</text>
</comment>
<evidence type="ECO:0000256" key="7">
    <source>
        <dbReference type="HAMAP-Rule" id="MF_00379"/>
    </source>
</evidence>
<feature type="binding site" evidence="7">
    <location>
        <position position="252"/>
    </location>
    <ligand>
        <name>K(+)</name>
        <dbReference type="ChEBI" id="CHEBI:29103"/>
    </ligand>
</feature>
<gene>
    <name evidence="7 10" type="primary">mnmE</name>
    <name evidence="7" type="synonym">trmE</name>
    <name evidence="10" type="ORF">ACFO3G_08895</name>
</gene>
<keyword evidence="3 7" id="KW-0547">Nucleotide-binding</keyword>
<keyword evidence="5 7" id="KW-0630">Potassium</keyword>
<sequence>MHLYNFSQDTICAIATAPGQGGLAVVRVSGPESVSIVSQILRSHKPLSKWSANYSGYGYIMDGEAVLDDVVVTKFVAPHSFTAEDTVEISCHGSLYIQDKLLQILIDRGCRMAEPGEFTKRAFLNGRIDLSQAEAVADIISARSSESLKLARQQAGGEYSKEFNSLADRLIELTSLMELELDFSEEDVEFADRDKLFSLCSSIYQRLSKLLQTYSTGNAIKEGVAVAIAGPANAGKSTLLNKLLGRDRAIVSDIAGTTRDTIEDTVVLDGILFRLVDTAGLRDTSDTIEEIGIKRTYDELKKADLILYVVDQSALDEAMIKNCTPILESIDNPMLLILNKSDKEREYQYSKPLQWKEYETMELSAKYSDDLVDLKSWLVAKAKLPGNGNDVVVSNTRHYEALSKAADALKRVIDGLQMGITADFLSPDLRICIDHIEEVTGRRISSDTILHHIFSHFCIGK</sequence>
<evidence type="ECO:0000256" key="5">
    <source>
        <dbReference type="ARBA" id="ARBA00022958"/>
    </source>
</evidence>
<dbReference type="InterPro" id="IPR031168">
    <property type="entry name" value="G_TrmE"/>
</dbReference>
<evidence type="ECO:0000256" key="8">
    <source>
        <dbReference type="RuleBase" id="RU003313"/>
    </source>
</evidence>
<feature type="binding site" evidence="7">
    <location>
        <position position="127"/>
    </location>
    <ligand>
        <name>(6S)-5-formyl-5,6,7,8-tetrahydrofolate</name>
        <dbReference type="ChEBI" id="CHEBI:57457"/>
    </ligand>
</feature>
<feature type="binding site" evidence="7">
    <location>
        <begin position="233"/>
        <end position="238"/>
    </location>
    <ligand>
        <name>GTP</name>
        <dbReference type="ChEBI" id="CHEBI:37565"/>
    </ligand>
</feature>
<dbReference type="HAMAP" id="MF_00379">
    <property type="entry name" value="GTPase_MnmE"/>
    <property type="match status" value="1"/>
</dbReference>
<dbReference type="Pfam" id="PF12631">
    <property type="entry name" value="MnmE_helical"/>
    <property type="match status" value="1"/>
</dbReference>
<evidence type="ECO:0000256" key="1">
    <source>
        <dbReference type="ARBA" id="ARBA00011043"/>
    </source>
</evidence>
<dbReference type="NCBIfam" id="TIGR00450">
    <property type="entry name" value="mnmE_trmE_thdF"/>
    <property type="match status" value="1"/>
</dbReference>
<keyword evidence="7" id="KW-0479">Metal-binding</keyword>
<evidence type="ECO:0000259" key="9">
    <source>
        <dbReference type="PROSITE" id="PS51709"/>
    </source>
</evidence>
<comment type="function">
    <text evidence="7">Exhibits a very high intrinsic GTPase hydrolysis rate. Involved in the addition of a carboxymethylaminomethyl (cmnm) group at the wobble position (U34) of certain tRNAs, forming tRNA-cmnm(5)s(2)U34.</text>
</comment>
<dbReference type="Pfam" id="PF01926">
    <property type="entry name" value="MMR_HSR1"/>
    <property type="match status" value="1"/>
</dbReference>
<feature type="binding site" evidence="7">
    <location>
        <position position="27"/>
    </location>
    <ligand>
        <name>(6S)-5-formyl-5,6,7,8-tetrahydrofolate</name>
        <dbReference type="ChEBI" id="CHEBI:57457"/>
    </ligand>
</feature>
<feature type="binding site" evidence="7">
    <location>
        <position position="258"/>
    </location>
    <ligand>
        <name>Mg(2+)</name>
        <dbReference type="ChEBI" id="CHEBI:18420"/>
    </ligand>
</feature>
<dbReference type="EC" id="3.6.-.-" evidence="7"/>
<dbReference type="NCBIfam" id="TIGR00231">
    <property type="entry name" value="small_GTP"/>
    <property type="match status" value="1"/>
</dbReference>
<dbReference type="InterPro" id="IPR027417">
    <property type="entry name" value="P-loop_NTPase"/>
</dbReference>
<keyword evidence="7" id="KW-0963">Cytoplasm</keyword>
<dbReference type="InterPro" id="IPR018948">
    <property type="entry name" value="GTP-bd_TrmE_N"/>
</dbReference>
<feature type="binding site" evidence="7">
    <location>
        <begin position="277"/>
        <end position="280"/>
    </location>
    <ligand>
        <name>GTP</name>
        <dbReference type="ChEBI" id="CHEBI:37565"/>
    </ligand>
</feature>
<reference evidence="11" key="1">
    <citation type="journal article" date="2019" name="Int. J. Syst. Evol. Microbiol.">
        <title>The Global Catalogue of Microorganisms (GCM) 10K type strain sequencing project: providing services to taxonomists for standard genome sequencing and annotation.</title>
        <authorList>
            <consortium name="The Broad Institute Genomics Platform"/>
            <consortium name="The Broad Institute Genome Sequencing Center for Infectious Disease"/>
            <person name="Wu L."/>
            <person name="Ma J."/>
        </authorList>
    </citation>
    <scope>NUCLEOTIDE SEQUENCE [LARGE SCALE GENOMIC DNA]</scope>
    <source>
        <strain evidence="11">CGMCC 4.7357</strain>
    </source>
</reference>
<feature type="binding site" evidence="7">
    <location>
        <position position="237"/>
    </location>
    <ligand>
        <name>Mg(2+)</name>
        <dbReference type="ChEBI" id="CHEBI:18420"/>
    </ligand>
</feature>
<dbReference type="InterPro" id="IPR025867">
    <property type="entry name" value="MnmE_helical"/>
</dbReference>
<comment type="subcellular location">
    <subcellularLocation>
        <location evidence="7">Cytoplasm</location>
    </subcellularLocation>
</comment>
<dbReference type="InterPro" id="IPR006073">
    <property type="entry name" value="GTP-bd"/>
</dbReference>
<organism evidence="10 11">
    <name type="scientific">Falsiporphyromonas endometrii</name>
    <dbReference type="NCBI Taxonomy" id="1387297"/>
    <lineage>
        <taxon>Bacteria</taxon>
        <taxon>Pseudomonadati</taxon>
        <taxon>Bacteroidota</taxon>
        <taxon>Bacteroidia</taxon>
        <taxon>Bacteroidales</taxon>
        <taxon>Porphyromonadaceae</taxon>
        <taxon>Falsiporphyromonas</taxon>
    </lineage>
</organism>
<dbReference type="PANTHER" id="PTHR42714:SF2">
    <property type="entry name" value="TRNA MODIFICATION GTPASE GTPBP3, MITOCHONDRIAL"/>
    <property type="match status" value="1"/>
</dbReference>
<dbReference type="Gene3D" id="3.40.50.300">
    <property type="entry name" value="P-loop containing nucleotide triphosphate hydrolases"/>
    <property type="match status" value="1"/>
</dbReference>
<feature type="binding site" evidence="7">
    <location>
        <position position="254"/>
    </location>
    <ligand>
        <name>K(+)</name>
        <dbReference type="ChEBI" id="CHEBI:29103"/>
    </ligand>
</feature>
<evidence type="ECO:0000313" key="10">
    <source>
        <dbReference type="EMBL" id="MFC4666710.1"/>
    </source>
</evidence>
<keyword evidence="2 7" id="KW-0819">tRNA processing</keyword>
<comment type="cofactor">
    <cofactor evidence="7">
        <name>K(+)</name>
        <dbReference type="ChEBI" id="CHEBI:29103"/>
    </cofactor>
    <text evidence="7">Binds 1 potassium ion per subunit.</text>
</comment>
<dbReference type="Proteomes" id="UP001596020">
    <property type="component" value="Unassembled WGS sequence"/>
</dbReference>
<feature type="binding site" evidence="7">
    <location>
        <position position="233"/>
    </location>
    <ligand>
        <name>K(+)</name>
        <dbReference type="ChEBI" id="CHEBI:29103"/>
    </ligand>
</feature>
<dbReference type="SUPFAM" id="SSF116878">
    <property type="entry name" value="TrmE connector domain"/>
    <property type="match status" value="1"/>
</dbReference>
<protein>
    <recommendedName>
        <fullName evidence="7">tRNA modification GTPase MnmE</fullName>
        <ecNumber evidence="7">3.6.-.-</ecNumber>
    </recommendedName>
</protein>
<feature type="binding site" evidence="7">
    <location>
        <position position="257"/>
    </location>
    <ligand>
        <name>K(+)</name>
        <dbReference type="ChEBI" id="CHEBI:29103"/>
    </ligand>
</feature>
<evidence type="ECO:0000256" key="2">
    <source>
        <dbReference type="ARBA" id="ARBA00022694"/>
    </source>
</evidence>